<dbReference type="PRINTS" id="PR00081">
    <property type="entry name" value="GDHRDH"/>
</dbReference>
<dbReference type="SUPFAM" id="SSF51735">
    <property type="entry name" value="NAD(P)-binding Rossmann-fold domains"/>
    <property type="match status" value="1"/>
</dbReference>
<proteinExistence type="inferred from homology"/>
<dbReference type="Gene3D" id="3.40.50.720">
    <property type="entry name" value="NAD(P)-binding Rossmann-like Domain"/>
    <property type="match status" value="1"/>
</dbReference>
<keyword evidence="1" id="KW-0560">Oxidoreductase</keyword>
<protein>
    <submittedName>
        <fullName evidence="3">SDR family NAD(P)-dependent oxidoreductase</fullName>
    </submittedName>
</protein>
<organism evidence="3 4">
    <name type="scientific">Pendulispora brunnea</name>
    <dbReference type="NCBI Taxonomy" id="2905690"/>
    <lineage>
        <taxon>Bacteria</taxon>
        <taxon>Pseudomonadati</taxon>
        <taxon>Myxococcota</taxon>
        <taxon>Myxococcia</taxon>
        <taxon>Myxococcales</taxon>
        <taxon>Sorangiineae</taxon>
        <taxon>Pendulisporaceae</taxon>
        <taxon>Pendulispora</taxon>
    </lineage>
</organism>
<dbReference type="InterPro" id="IPR036291">
    <property type="entry name" value="NAD(P)-bd_dom_sf"/>
</dbReference>
<comment type="similarity">
    <text evidence="2">Belongs to the short-chain dehydrogenases/reductases (SDR) family.</text>
</comment>
<dbReference type="PRINTS" id="PR00080">
    <property type="entry name" value="SDRFAMILY"/>
</dbReference>
<reference evidence="3 4" key="1">
    <citation type="submission" date="2021-12" db="EMBL/GenBank/DDBJ databases">
        <title>Discovery of the Pendulisporaceae a myxobacterial family with distinct sporulation behavior and unique specialized metabolism.</title>
        <authorList>
            <person name="Garcia R."/>
            <person name="Popoff A."/>
            <person name="Bader C.D."/>
            <person name="Loehr J."/>
            <person name="Walesch S."/>
            <person name="Walt C."/>
            <person name="Boldt J."/>
            <person name="Bunk B."/>
            <person name="Haeckl F.J.F.P.J."/>
            <person name="Gunesch A.P."/>
            <person name="Birkelbach J."/>
            <person name="Nuebel U."/>
            <person name="Pietschmann T."/>
            <person name="Bach T."/>
            <person name="Mueller R."/>
        </authorList>
    </citation>
    <scope>NUCLEOTIDE SEQUENCE [LARGE SCALE GENOMIC DNA]</scope>
    <source>
        <strain evidence="3 4">MSr12523</strain>
    </source>
</reference>
<dbReference type="Proteomes" id="UP001379533">
    <property type="component" value="Chromosome"/>
</dbReference>
<evidence type="ECO:0000256" key="1">
    <source>
        <dbReference type="ARBA" id="ARBA00023002"/>
    </source>
</evidence>
<dbReference type="EMBL" id="CP089982">
    <property type="protein sequence ID" value="WXA91792.1"/>
    <property type="molecule type" value="Genomic_DNA"/>
</dbReference>
<gene>
    <name evidence="3" type="ORF">LZC95_35745</name>
</gene>
<evidence type="ECO:0000256" key="2">
    <source>
        <dbReference type="RuleBase" id="RU000363"/>
    </source>
</evidence>
<keyword evidence="4" id="KW-1185">Reference proteome</keyword>
<name>A0ABZ2K3M1_9BACT</name>
<evidence type="ECO:0000313" key="4">
    <source>
        <dbReference type="Proteomes" id="UP001379533"/>
    </source>
</evidence>
<dbReference type="Pfam" id="PF00106">
    <property type="entry name" value="adh_short"/>
    <property type="match status" value="1"/>
</dbReference>
<sequence length="277" mass="30105">MPETSLEGLHILITGSTDGIGAVTAEELGRAGAIVYVHGRNAEKIERTLASLRGHGINAPRGFQADLASLEETAKLAERIVAEVPQLDVLINNAGVGTGDQTGKRGQREISQDGFELRFAVNYLAPFVLTRNLIAAGRIPRAVIHVSSIGQEDIDFDDLMLEQHYSGTSAYCRSKLAQILFTFDLAESHPAIKTHALHPGTYLDTNMVRKAGIRPLGNAGEGADAILFVTRHALSDGPNGLYFDQQRTARPLPQAYDRTARTRLRKVSEELAAPFLR</sequence>
<dbReference type="InterPro" id="IPR002347">
    <property type="entry name" value="SDR_fam"/>
</dbReference>
<dbReference type="PANTHER" id="PTHR43157:SF31">
    <property type="entry name" value="PHOSPHATIDYLINOSITOL-GLYCAN BIOSYNTHESIS CLASS F PROTEIN"/>
    <property type="match status" value="1"/>
</dbReference>
<accession>A0ABZ2K3M1</accession>
<dbReference type="PANTHER" id="PTHR43157">
    <property type="entry name" value="PHOSPHATIDYLINOSITOL-GLYCAN BIOSYNTHESIS CLASS F PROTEIN-RELATED"/>
    <property type="match status" value="1"/>
</dbReference>
<dbReference type="RefSeq" id="WP_394842410.1">
    <property type="nucleotide sequence ID" value="NZ_CP089982.1"/>
</dbReference>
<evidence type="ECO:0000313" key="3">
    <source>
        <dbReference type="EMBL" id="WXA91792.1"/>
    </source>
</evidence>